<comment type="subcellular location">
    <subcellularLocation>
        <location evidence="1">Membrane</location>
        <topology evidence="1">Single-pass membrane protein</topology>
    </subcellularLocation>
</comment>
<dbReference type="GO" id="GO:0051205">
    <property type="term" value="P:protein insertion into membrane"/>
    <property type="evidence" value="ECO:0007669"/>
    <property type="project" value="TreeGrafter"/>
</dbReference>
<dbReference type="GO" id="GO:0006612">
    <property type="term" value="P:protein targeting to membrane"/>
    <property type="evidence" value="ECO:0007669"/>
    <property type="project" value="TreeGrafter"/>
</dbReference>
<dbReference type="GO" id="GO:0001580">
    <property type="term" value="P:detection of chemical stimulus involved in sensory perception of bitter taste"/>
    <property type="evidence" value="ECO:0007669"/>
    <property type="project" value="TreeGrafter"/>
</dbReference>
<name>A0A834E4H0_9CHIR</name>
<evidence type="ECO:0000256" key="8">
    <source>
        <dbReference type="SAM" id="MobiDB-lite"/>
    </source>
</evidence>
<evidence type="ECO:0000256" key="7">
    <source>
        <dbReference type="ARBA" id="ARBA00023136"/>
    </source>
</evidence>
<organism evidence="11 12">
    <name type="scientific">Phyllostomus discolor</name>
    <name type="common">pale spear-nosed bat</name>
    <dbReference type="NCBI Taxonomy" id="89673"/>
    <lineage>
        <taxon>Eukaryota</taxon>
        <taxon>Metazoa</taxon>
        <taxon>Chordata</taxon>
        <taxon>Craniata</taxon>
        <taxon>Vertebrata</taxon>
        <taxon>Euteleostomi</taxon>
        <taxon>Mammalia</taxon>
        <taxon>Eutheria</taxon>
        <taxon>Laurasiatheria</taxon>
        <taxon>Chiroptera</taxon>
        <taxon>Yangochiroptera</taxon>
        <taxon>Phyllostomidae</taxon>
        <taxon>Phyllostominae</taxon>
        <taxon>Phyllostomus</taxon>
    </lineage>
</organism>
<feature type="region of interest" description="Disordered" evidence="8">
    <location>
        <begin position="185"/>
        <end position="207"/>
    </location>
</feature>
<keyword evidence="3" id="KW-0479">Metal-binding</keyword>
<dbReference type="GO" id="GO:0031849">
    <property type="term" value="F:olfactory receptor binding"/>
    <property type="evidence" value="ECO:0007669"/>
    <property type="project" value="TreeGrafter"/>
</dbReference>
<keyword evidence="11" id="KW-0675">Receptor</keyword>
<protein>
    <submittedName>
        <fullName evidence="11">Receptor transporter protein 3</fullName>
    </submittedName>
</protein>
<evidence type="ECO:0000256" key="3">
    <source>
        <dbReference type="ARBA" id="ARBA00022723"/>
    </source>
</evidence>
<evidence type="ECO:0000256" key="1">
    <source>
        <dbReference type="ARBA" id="ARBA00004167"/>
    </source>
</evidence>
<dbReference type="InterPro" id="IPR026096">
    <property type="entry name" value="R-trans_p"/>
</dbReference>
<evidence type="ECO:0000256" key="2">
    <source>
        <dbReference type="ARBA" id="ARBA00022692"/>
    </source>
</evidence>
<dbReference type="PANTHER" id="PTHR14402:SF9">
    <property type="entry name" value="RECEPTOR-TRANSPORTING PROTEIN 3"/>
    <property type="match status" value="1"/>
</dbReference>
<dbReference type="GO" id="GO:0008270">
    <property type="term" value="F:zinc ion binding"/>
    <property type="evidence" value="ECO:0007669"/>
    <property type="project" value="UniProtKB-KW"/>
</dbReference>
<evidence type="ECO:0000256" key="6">
    <source>
        <dbReference type="ARBA" id="ARBA00022989"/>
    </source>
</evidence>
<evidence type="ECO:0000256" key="4">
    <source>
        <dbReference type="ARBA" id="ARBA00022771"/>
    </source>
</evidence>
<dbReference type="EMBL" id="JABVXQ010000007">
    <property type="protein sequence ID" value="KAF6100987.1"/>
    <property type="molecule type" value="Genomic_DNA"/>
</dbReference>
<sequence length="299" mass="33376">MPAVTGQDVKVWQKVFRELIQEVKPRHHWTLTLDGGLTPSGLQPGWTQYQQRAFARFRCSLCSRSWASAHVCVLFHMHWSKMESRGQVRMRIFAQRCKKCSQPPFEVPEFTEENASRILNNLVLRILRSCYREGHTTAEEIPSIMDTVLEGPHDANNCEACLQGSCAQGRLGPAKRPPMSPPLPKISSSNGEIPAYQPSPARSSTRGDARVKEGEVFPSPWFSQPPANATYRSDSVIHVPSIENSHSPEVQNRTPCSSDSGRDISSICCCKPKICCCSVISIVILISITIVIVVLWQFS</sequence>
<keyword evidence="5" id="KW-0862">Zinc</keyword>
<keyword evidence="2 9" id="KW-0812">Transmembrane</keyword>
<dbReference type="Pfam" id="PF13695">
    <property type="entry name" value="Zn_ribbon_3CxxC"/>
    <property type="match status" value="1"/>
</dbReference>
<dbReference type="SMART" id="SM01328">
    <property type="entry name" value="zf-3CxxC"/>
    <property type="match status" value="1"/>
</dbReference>
<dbReference type="InterPro" id="IPR027377">
    <property type="entry name" value="ZAR1/RTP1-5-like_Znf-3CxxC"/>
</dbReference>
<keyword evidence="7 9" id="KW-0472">Membrane</keyword>
<evidence type="ECO:0000259" key="10">
    <source>
        <dbReference type="SMART" id="SM01328"/>
    </source>
</evidence>
<keyword evidence="6 9" id="KW-1133">Transmembrane helix</keyword>
<dbReference type="GO" id="GO:0016020">
    <property type="term" value="C:membrane"/>
    <property type="evidence" value="ECO:0007669"/>
    <property type="project" value="UniProtKB-SubCell"/>
</dbReference>
<feature type="transmembrane region" description="Helical" evidence="9">
    <location>
        <begin position="278"/>
        <end position="298"/>
    </location>
</feature>
<gene>
    <name evidence="11" type="ORF">HJG60_016734</name>
</gene>
<evidence type="ECO:0000313" key="12">
    <source>
        <dbReference type="Proteomes" id="UP000664940"/>
    </source>
</evidence>
<evidence type="ECO:0000256" key="5">
    <source>
        <dbReference type="ARBA" id="ARBA00022833"/>
    </source>
</evidence>
<dbReference type="GO" id="GO:0005737">
    <property type="term" value="C:cytoplasm"/>
    <property type="evidence" value="ECO:0007669"/>
    <property type="project" value="TreeGrafter"/>
</dbReference>
<reference evidence="11 12" key="1">
    <citation type="journal article" date="2020" name="Nature">
        <title>Six reference-quality genomes reveal evolution of bat adaptations.</title>
        <authorList>
            <person name="Jebb D."/>
            <person name="Huang Z."/>
            <person name="Pippel M."/>
            <person name="Hughes G.M."/>
            <person name="Lavrichenko K."/>
            <person name="Devanna P."/>
            <person name="Winkler S."/>
            <person name="Jermiin L.S."/>
            <person name="Skirmuntt E.C."/>
            <person name="Katzourakis A."/>
            <person name="Burkitt-Gray L."/>
            <person name="Ray D.A."/>
            <person name="Sullivan K.A.M."/>
            <person name="Roscito J.G."/>
            <person name="Kirilenko B.M."/>
            <person name="Davalos L.M."/>
            <person name="Corthals A.P."/>
            <person name="Power M.L."/>
            <person name="Jones G."/>
            <person name="Ransome R.D."/>
            <person name="Dechmann D.K.N."/>
            <person name="Locatelli A.G."/>
            <person name="Puechmaille S.J."/>
            <person name="Fedrigo O."/>
            <person name="Jarvis E.D."/>
            <person name="Hiller M."/>
            <person name="Vernes S.C."/>
            <person name="Myers E.W."/>
            <person name="Teeling E.C."/>
        </authorList>
    </citation>
    <scope>NUCLEOTIDE SEQUENCE [LARGE SCALE GENOMIC DNA]</scope>
    <source>
        <strain evidence="11">Bat1K_MPI-CBG_1</strain>
    </source>
</reference>
<keyword evidence="4" id="KW-0863">Zinc-finger</keyword>
<evidence type="ECO:0000256" key="9">
    <source>
        <dbReference type="SAM" id="Phobius"/>
    </source>
</evidence>
<feature type="domain" description="3CxxC-type" evidence="10">
    <location>
        <begin position="52"/>
        <end position="164"/>
    </location>
</feature>
<evidence type="ECO:0000313" key="11">
    <source>
        <dbReference type="EMBL" id="KAF6100987.1"/>
    </source>
</evidence>
<comment type="caution">
    <text evidence="11">The sequence shown here is derived from an EMBL/GenBank/DDBJ whole genome shotgun (WGS) entry which is preliminary data.</text>
</comment>
<dbReference type="PANTHER" id="PTHR14402">
    <property type="entry name" value="RECEPTOR TRANSPORTING PROTEIN"/>
    <property type="match status" value="1"/>
</dbReference>
<proteinExistence type="predicted"/>
<accession>A0A834E4H0</accession>
<dbReference type="Proteomes" id="UP000664940">
    <property type="component" value="Unassembled WGS sequence"/>
</dbReference>
<dbReference type="AlphaFoldDB" id="A0A834E4H0"/>